<evidence type="ECO:0000256" key="1">
    <source>
        <dbReference type="SAM" id="SignalP"/>
    </source>
</evidence>
<comment type="caution">
    <text evidence="2">The sequence shown here is derived from an EMBL/GenBank/DDBJ whole genome shotgun (WGS) entry which is preliminary data.</text>
</comment>
<dbReference type="Proteomes" id="UP000184267">
    <property type="component" value="Unassembled WGS sequence"/>
</dbReference>
<dbReference type="EMBL" id="MNAD01001008">
    <property type="protein sequence ID" value="OJT08859.1"/>
    <property type="molecule type" value="Genomic_DNA"/>
</dbReference>
<sequence>MDSPITTLRLAACASLFLSCTYLASSALHTPWIRGCEGDESGARLVGTPADDVCQICVQAGAVGA</sequence>
<proteinExistence type="predicted"/>
<dbReference type="AlphaFoldDB" id="A0A1M2VMM6"/>
<protein>
    <recommendedName>
        <fullName evidence="4">Secreted protein</fullName>
    </recommendedName>
</protein>
<keyword evidence="3" id="KW-1185">Reference proteome</keyword>
<accession>A0A1M2VMM6</accession>
<evidence type="ECO:0000313" key="3">
    <source>
        <dbReference type="Proteomes" id="UP000184267"/>
    </source>
</evidence>
<evidence type="ECO:0000313" key="2">
    <source>
        <dbReference type="EMBL" id="OJT08859.1"/>
    </source>
</evidence>
<feature type="chain" id="PRO_5013245349" description="Secreted protein" evidence="1">
    <location>
        <begin position="27"/>
        <end position="65"/>
    </location>
</feature>
<reference evidence="2 3" key="1">
    <citation type="submission" date="2016-10" db="EMBL/GenBank/DDBJ databases">
        <title>Genome sequence of the basidiomycete white-rot fungus Trametes pubescens.</title>
        <authorList>
            <person name="Makela M.R."/>
            <person name="Granchi Z."/>
            <person name="Peng M."/>
            <person name="De Vries R.P."/>
            <person name="Grigoriev I."/>
            <person name="Riley R."/>
            <person name="Hilden K."/>
        </authorList>
    </citation>
    <scope>NUCLEOTIDE SEQUENCE [LARGE SCALE GENOMIC DNA]</scope>
    <source>
        <strain evidence="2 3">FBCC735</strain>
    </source>
</reference>
<organism evidence="2 3">
    <name type="scientific">Trametes pubescens</name>
    <name type="common">White-rot fungus</name>
    <dbReference type="NCBI Taxonomy" id="154538"/>
    <lineage>
        <taxon>Eukaryota</taxon>
        <taxon>Fungi</taxon>
        <taxon>Dikarya</taxon>
        <taxon>Basidiomycota</taxon>
        <taxon>Agaricomycotina</taxon>
        <taxon>Agaricomycetes</taxon>
        <taxon>Polyporales</taxon>
        <taxon>Polyporaceae</taxon>
        <taxon>Trametes</taxon>
    </lineage>
</organism>
<gene>
    <name evidence="2" type="ORF">TRAPUB_210</name>
</gene>
<evidence type="ECO:0008006" key="4">
    <source>
        <dbReference type="Google" id="ProtNLM"/>
    </source>
</evidence>
<name>A0A1M2VMM6_TRAPU</name>
<keyword evidence="1" id="KW-0732">Signal</keyword>
<feature type="signal peptide" evidence="1">
    <location>
        <begin position="1"/>
        <end position="26"/>
    </location>
</feature>